<evidence type="ECO:0000259" key="8">
    <source>
        <dbReference type="Pfam" id="PF01435"/>
    </source>
</evidence>
<feature type="domain" description="Peptidase M48" evidence="8">
    <location>
        <begin position="127"/>
        <end position="174"/>
    </location>
</feature>
<organism evidence="9 10">
    <name type="scientific">Candidatus Methanoperedens nitratireducens</name>
    <dbReference type="NCBI Taxonomy" id="1392998"/>
    <lineage>
        <taxon>Archaea</taxon>
        <taxon>Methanobacteriati</taxon>
        <taxon>Methanobacteriota</taxon>
        <taxon>Stenosarchaea group</taxon>
        <taxon>Methanomicrobia</taxon>
        <taxon>Methanosarcinales</taxon>
        <taxon>ANME-2 cluster</taxon>
        <taxon>Candidatus Methanoperedentaceae</taxon>
        <taxon>Candidatus Methanoperedens</taxon>
    </lineage>
</organism>
<dbReference type="InterPro" id="IPR001915">
    <property type="entry name" value="Peptidase_M48"/>
</dbReference>
<comment type="similarity">
    <text evidence="6">Belongs to the peptidase M48 family.</text>
</comment>
<keyword evidence="1 6" id="KW-0645">Protease</keyword>
<evidence type="ECO:0000256" key="3">
    <source>
        <dbReference type="ARBA" id="ARBA00022801"/>
    </source>
</evidence>
<sequence length="224" mass="25157">MNIFGEITCYGQCLRSWVPIVAFIVIISLTSVAASLMLKNPKKRLQIFAFAQVSGLIGVTLTYYLMNCSEMLSMYLFFAYQAISTILIFGTLRYYDRLMIKRLEAKPAGSILKWTQEYVDKLTSARVYYFDSAVPKAFAAGRSIFISIGLLEILGDDELKAVLAHEAWHIRYNSRMPFLSRLALMAFSSSSEPELEEQADCFAAKVAGSAALFSARNKVDKVFI</sequence>
<dbReference type="Pfam" id="PF01435">
    <property type="entry name" value="Peptidase_M48"/>
    <property type="match status" value="1"/>
</dbReference>
<evidence type="ECO:0000256" key="1">
    <source>
        <dbReference type="ARBA" id="ARBA00022670"/>
    </source>
</evidence>
<name>A0A0P8A5I6_9EURY</name>
<keyword evidence="7" id="KW-1133">Transmembrane helix</keyword>
<feature type="transmembrane region" description="Helical" evidence="7">
    <location>
        <begin position="45"/>
        <end position="66"/>
    </location>
</feature>
<dbReference type="GO" id="GO:0004222">
    <property type="term" value="F:metalloendopeptidase activity"/>
    <property type="evidence" value="ECO:0007669"/>
    <property type="project" value="InterPro"/>
</dbReference>
<dbReference type="GO" id="GO:0006508">
    <property type="term" value="P:proteolysis"/>
    <property type="evidence" value="ECO:0007669"/>
    <property type="project" value="UniProtKB-KW"/>
</dbReference>
<keyword evidence="7" id="KW-0472">Membrane</keyword>
<keyword evidence="7" id="KW-0812">Transmembrane</keyword>
<keyword evidence="4 6" id="KW-0862">Zinc</keyword>
<evidence type="ECO:0000256" key="2">
    <source>
        <dbReference type="ARBA" id="ARBA00022723"/>
    </source>
</evidence>
<dbReference type="EMBL" id="LKCM01000302">
    <property type="protein sequence ID" value="KPQ41803.1"/>
    <property type="molecule type" value="Genomic_DNA"/>
</dbReference>
<evidence type="ECO:0000313" key="9">
    <source>
        <dbReference type="EMBL" id="KPQ41803.1"/>
    </source>
</evidence>
<dbReference type="Gene3D" id="3.30.2010.10">
    <property type="entry name" value="Metalloproteases ('zincins'), catalytic domain"/>
    <property type="match status" value="1"/>
</dbReference>
<reference evidence="9 10" key="1">
    <citation type="submission" date="2015-09" db="EMBL/GenBank/DDBJ databases">
        <title>A metagenomics-based metabolic model of nitrate-dependent anaerobic oxidation of methane by Methanoperedens-like archaea.</title>
        <authorList>
            <person name="Arshad A."/>
            <person name="Speth D.R."/>
            <person name="De Graaf R.M."/>
            <person name="Op Den Camp H.J."/>
            <person name="Jetten M.S."/>
            <person name="Welte C.U."/>
        </authorList>
    </citation>
    <scope>NUCLEOTIDE SEQUENCE [LARGE SCALE GENOMIC DNA]</scope>
</reference>
<keyword evidence="9" id="KW-0346">Stress response</keyword>
<feature type="transmembrane region" description="Helical" evidence="7">
    <location>
        <begin position="72"/>
        <end position="92"/>
    </location>
</feature>
<evidence type="ECO:0000313" key="10">
    <source>
        <dbReference type="Proteomes" id="UP000050360"/>
    </source>
</evidence>
<gene>
    <name evidence="9" type="ORF">MPEBLZ_03644</name>
</gene>
<dbReference type="Proteomes" id="UP000050360">
    <property type="component" value="Unassembled WGS sequence"/>
</dbReference>
<evidence type="ECO:0000256" key="5">
    <source>
        <dbReference type="ARBA" id="ARBA00023049"/>
    </source>
</evidence>
<evidence type="ECO:0000256" key="7">
    <source>
        <dbReference type="SAM" id="Phobius"/>
    </source>
</evidence>
<proteinExistence type="inferred from homology"/>
<dbReference type="GO" id="GO:0046872">
    <property type="term" value="F:metal ion binding"/>
    <property type="evidence" value="ECO:0007669"/>
    <property type="project" value="UniProtKB-KW"/>
</dbReference>
<evidence type="ECO:0000256" key="6">
    <source>
        <dbReference type="RuleBase" id="RU003983"/>
    </source>
</evidence>
<feature type="transmembrane region" description="Helical" evidence="7">
    <location>
        <begin position="20"/>
        <end position="38"/>
    </location>
</feature>
<keyword evidence="3 6" id="KW-0378">Hydrolase</keyword>
<comment type="caution">
    <text evidence="9">The sequence shown here is derived from an EMBL/GenBank/DDBJ whole genome shotgun (WGS) entry which is preliminary data.</text>
</comment>
<protein>
    <submittedName>
        <fullName evidence="9">Small heat shock protein</fullName>
    </submittedName>
</protein>
<keyword evidence="5 6" id="KW-0482">Metalloprotease</keyword>
<accession>A0A0P8A5I6</accession>
<evidence type="ECO:0000256" key="4">
    <source>
        <dbReference type="ARBA" id="ARBA00022833"/>
    </source>
</evidence>
<comment type="cofactor">
    <cofactor evidence="6">
        <name>Zn(2+)</name>
        <dbReference type="ChEBI" id="CHEBI:29105"/>
    </cofactor>
    <text evidence="6">Binds 1 zinc ion per subunit.</text>
</comment>
<dbReference type="AlphaFoldDB" id="A0A0P8A5I6"/>
<keyword evidence="2" id="KW-0479">Metal-binding</keyword>